<dbReference type="eggNOG" id="ENOG502RUV2">
    <property type="taxonomic scope" value="Eukaryota"/>
</dbReference>
<evidence type="ECO:0000313" key="3">
    <source>
        <dbReference type="EMBL" id="EAU36030.1"/>
    </source>
</evidence>
<dbReference type="EMBL" id="CH476598">
    <property type="protein sequence ID" value="EAU36030.1"/>
    <property type="molecule type" value="Genomic_DNA"/>
</dbReference>
<reference evidence="4" key="1">
    <citation type="submission" date="2005-09" db="EMBL/GenBank/DDBJ databases">
        <title>Annotation of the Aspergillus terreus NIH2624 genome.</title>
        <authorList>
            <person name="Birren B.W."/>
            <person name="Lander E.S."/>
            <person name="Galagan J.E."/>
            <person name="Nusbaum C."/>
            <person name="Devon K."/>
            <person name="Henn M."/>
            <person name="Ma L.-J."/>
            <person name="Jaffe D.B."/>
            <person name="Butler J."/>
            <person name="Alvarez P."/>
            <person name="Gnerre S."/>
            <person name="Grabherr M."/>
            <person name="Kleber M."/>
            <person name="Mauceli E.W."/>
            <person name="Brockman W."/>
            <person name="Rounsley S."/>
            <person name="Young S.K."/>
            <person name="LaButti K."/>
            <person name="Pushparaj V."/>
            <person name="DeCaprio D."/>
            <person name="Crawford M."/>
            <person name="Koehrsen M."/>
            <person name="Engels R."/>
            <person name="Montgomery P."/>
            <person name="Pearson M."/>
            <person name="Howarth C."/>
            <person name="Larson L."/>
            <person name="Luoma S."/>
            <person name="White J."/>
            <person name="Alvarado L."/>
            <person name="Kodira C.D."/>
            <person name="Zeng Q."/>
            <person name="Oleary S."/>
            <person name="Yandava C."/>
            <person name="Denning D.W."/>
            <person name="Nierman W.C."/>
            <person name="Milne T."/>
            <person name="Madden K."/>
        </authorList>
    </citation>
    <scope>NUCLEOTIDE SEQUENCE [LARGE SCALE GENOMIC DNA]</scope>
    <source>
        <strain evidence="4">NIH 2624 / FGSC A1156</strain>
    </source>
</reference>
<dbReference type="CDD" id="cd08588">
    <property type="entry name" value="PI-PLCc_At5g67130_like"/>
    <property type="match status" value="1"/>
</dbReference>
<protein>
    <recommendedName>
        <fullName evidence="5">Secreted protein</fullName>
    </recommendedName>
</protein>
<organism evidence="3 4">
    <name type="scientific">Aspergillus terreus (strain NIH 2624 / FGSC A1156)</name>
    <dbReference type="NCBI Taxonomy" id="341663"/>
    <lineage>
        <taxon>Eukaryota</taxon>
        <taxon>Fungi</taxon>
        <taxon>Dikarya</taxon>
        <taxon>Ascomycota</taxon>
        <taxon>Pezizomycotina</taxon>
        <taxon>Eurotiomycetes</taxon>
        <taxon>Eurotiomycetidae</taxon>
        <taxon>Eurotiales</taxon>
        <taxon>Aspergillaceae</taxon>
        <taxon>Aspergillus</taxon>
        <taxon>Aspergillus subgen. Circumdati</taxon>
    </lineage>
</organism>
<evidence type="ECO:0000256" key="1">
    <source>
        <dbReference type="SAM" id="MobiDB-lite"/>
    </source>
</evidence>
<feature type="chain" id="PRO_5004170503" description="Secreted protein" evidence="2">
    <location>
        <begin position="18"/>
        <end position="450"/>
    </location>
</feature>
<sequence length="450" mass="48917">MRLHLLALSGLILSTWAADETTKTTGQLRSLLTLDGTVTSLSDVETPTGNYISYTSTRTLTANHGGMVTGSATTDTALVTESASQNATATSTSSLTLLSGNHTRLSNNSTSNATSTATSTSSPPVNTQPCNNYPEFCARKYSNITMVAAHNSPFVQPGSVAANQALKVEDQLNDGIRMLQFQTHYTNNTIYLCHTSCELLNVGPLEDYFVTVTKWLRTHPYDVVTILIGNYDYVAPGNFSSIIESSGLIDYVYTPPKIPMALGDWPTLSSMILSGKRAVVFMDYQANQTAYPWLMDEFSQMWETPFSPTDTNFPCTVQRPPGLSAQDAHNRMYMANHNLNLDVDLAGINLLIPNTALLNQTNAVEGYGSLGWMADNCTTKWNRPPNFLLVDYYNYGSFNGSVFEVAAQMNNVTYNQQCCGIASGAMSVSPPGLAATLLVLGVVQWMANII</sequence>
<keyword evidence="2" id="KW-0732">Signal</keyword>
<dbReference type="HOGENOM" id="CLU_037358_0_1_1"/>
<feature type="signal peptide" evidence="2">
    <location>
        <begin position="1"/>
        <end position="17"/>
    </location>
</feature>
<dbReference type="Gene3D" id="3.20.20.190">
    <property type="entry name" value="Phosphatidylinositol (PI) phosphodiesterase"/>
    <property type="match status" value="1"/>
</dbReference>
<dbReference type="STRING" id="341663.Q0CQ06"/>
<evidence type="ECO:0008006" key="5">
    <source>
        <dbReference type="Google" id="ProtNLM"/>
    </source>
</evidence>
<gene>
    <name evidence="3" type="ORF">ATEG_04228</name>
</gene>
<evidence type="ECO:0000313" key="4">
    <source>
        <dbReference type="Proteomes" id="UP000007963"/>
    </source>
</evidence>
<dbReference type="AlphaFoldDB" id="Q0CQ06"/>
<dbReference type="GO" id="GO:0008081">
    <property type="term" value="F:phosphoric diester hydrolase activity"/>
    <property type="evidence" value="ECO:0007669"/>
    <property type="project" value="InterPro"/>
</dbReference>
<dbReference type="SUPFAM" id="SSF51695">
    <property type="entry name" value="PLC-like phosphodiesterases"/>
    <property type="match status" value="1"/>
</dbReference>
<name>Q0CQ06_ASPTN</name>
<accession>Q0CQ06</accession>
<dbReference type="InterPro" id="IPR051057">
    <property type="entry name" value="PI-PLC_domain"/>
</dbReference>
<dbReference type="PANTHER" id="PTHR13593:SF140">
    <property type="entry name" value="PLC-LIKE PHOSPHODIESTERASE"/>
    <property type="match status" value="1"/>
</dbReference>
<dbReference type="GeneID" id="4318528"/>
<dbReference type="PANTHER" id="PTHR13593">
    <property type="match status" value="1"/>
</dbReference>
<dbReference type="OrthoDB" id="7984201at2759"/>
<dbReference type="RefSeq" id="XP_001213406.1">
    <property type="nucleotide sequence ID" value="XM_001213406.1"/>
</dbReference>
<dbReference type="Pfam" id="PF26146">
    <property type="entry name" value="PI-PLC_X"/>
    <property type="match status" value="1"/>
</dbReference>
<evidence type="ECO:0000256" key="2">
    <source>
        <dbReference type="SAM" id="SignalP"/>
    </source>
</evidence>
<proteinExistence type="predicted"/>
<feature type="compositionally biased region" description="Low complexity" evidence="1">
    <location>
        <begin position="90"/>
        <end position="99"/>
    </location>
</feature>
<dbReference type="GO" id="GO:0006629">
    <property type="term" value="P:lipid metabolic process"/>
    <property type="evidence" value="ECO:0007669"/>
    <property type="project" value="InterPro"/>
</dbReference>
<dbReference type="Proteomes" id="UP000007963">
    <property type="component" value="Unassembled WGS sequence"/>
</dbReference>
<feature type="region of interest" description="Disordered" evidence="1">
    <location>
        <begin position="90"/>
        <end position="128"/>
    </location>
</feature>
<feature type="compositionally biased region" description="Low complexity" evidence="1">
    <location>
        <begin position="106"/>
        <end position="122"/>
    </location>
</feature>
<dbReference type="InterPro" id="IPR017946">
    <property type="entry name" value="PLC-like_Pdiesterase_TIM-brl"/>
</dbReference>
<dbReference type="OMA" id="CNNYVEF"/>
<dbReference type="VEuPathDB" id="FungiDB:ATEG_04228"/>